<dbReference type="GO" id="GO:0005634">
    <property type="term" value="C:nucleus"/>
    <property type="evidence" value="ECO:0007669"/>
    <property type="project" value="UniProtKB-SubCell"/>
</dbReference>
<evidence type="ECO:0000256" key="5">
    <source>
        <dbReference type="ARBA" id="ARBA00022741"/>
    </source>
</evidence>
<dbReference type="PANTHER" id="PTHR45623">
    <property type="entry name" value="CHROMODOMAIN-HELICASE-DNA-BINDING PROTEIN 3-RELATED-RELATED"/>
    <property type="match status" value="1"/>
</dbReference>
<evidence type="ECO:0000256" key="8">
    <source>
        <dbReference type="ARBA" id="ARBA00022833"/>
    </source>
</evidence>
<evidence type="ECO:0000256" key="11">
    <source>
        <dbReference type="PROSITE-ProRule" id="PRU00175"/>
    </source>
</evidence>
<feature type="domain" description="PHD-type" evidence="14">
    <location>
        <begin position="279"/>
        <end position="329"/>
    </location>
</feature>
<dbReference type="PROSITE" id="PS51194">
    <property type="entry name" value="HELICASE_CTER"/>
    <property type="match status" value="1"/>
</dbReference>
<dbReference type="GO" id="GO:0003677">
    <property type="term" value="F:DNA binding"/>
    <property type="evidence" value="ECO:0007669"/>
    <property type="project" value="TreeGrafter"/>
</dbReference>
<dbReference type="EMBL" id="GDJX01027238">
    <property type="protein sequence ID" value="JAT40698.1"/>
    <property type="molecule type" value="Transcribed_RNA"/>
</dbReference>
<dbReference type="InterPro" id="IPR014001">
    <property type="entry name" value="Helicase_ATP-bd"/>
</dbReference>
<keyword evidence="10" id="KW-0539">Nucleus</keyword>
<evidence type="ECO:0000313" key="18">
    <source>
        <dbReference type="EMBL" id="JAT40698.1"/>
    </source>
</evidence>
<name>A0A1D1XE60_9ARAE</name>
<dbReference type="PROSITE" id="PS50089">
    <property type="entry name" value="ZF_RING_2"/>
    <property type="match status" value="1"/>
</dbReference>
<keyword evidence="5" id="KW-0547">Nucleotide-binding</keyword>
<accession>A0A1D1XE60</accession>
<evidence type="ECO:0000256" key="10">
    <source>
        <dbReference type="ARBA" id="ARBA00023242"/>
    </source>
</evidence>
<dbReference type="Gene3D" id="3.40.50.300">
    <property type="entry name" value="P-loop containing nucleotide triphosphate hydrolases"/>
    <property type="match status" value="1"/>
</dbReference>
<dbReference type="InterPro" id="IPR023780">
    <property type="entry name" value="Chromo_domain"/>
</dbReference>
<feature type="domain" description="Chromo" evidence="13">
    <location>
        <begin position="421"/>
        <end position="497"/>
    </location>
</feature>
<organism evidence="18">
    <name type="scientific">Anthurium amnicola</name>
    <dbReference type="NCBI Taxonomy" id="1678845"/>
    <lineage>
        <taxon>Eukaryota</taxon>
        <taxon>Viridiplantae</taxon>
        <taxon>Streptophyta</taxon>
        <taxon>Embryophyta</taxon>
        <taxon>Tracheophyta</taxon>
        <taxon>Spermatophyta</taxon>
        <taxon>Magnoliopsida</taxon>
        <taxon>Liliopsida</taxon>
        <taxon>Araceae</taxon>
        <taxon>Pothoideae</taxon>
        <taxon>Potheae</taxon>
        <taxon>Anthurium</taxon>
    </lineage>
</organism>
<dbReference type="PANTHER" id="PTHR45623:SF33">
    <property type="entry name" value="OS01G0881000 PROTEIN"/>
    <property type="match status" value="1"/>
</dbReference>
<dbReference type="Gene3D" id="3.40.50.10810">
    <property type="entry name" value="Tandem AAA-ATPase domain"/>
    <property type="match status" value="1"/>
</dbReference>
<evidence type="ECO:0000259" key="13">
    <source>
        <dbReference type="PROSITE" id="PS50013"/>
    </source>
</evidence>
<dbReference type="InterPro" id="IPR016197">
    <property type="entry name" value="Chromo-like_dom_sf"/>
</dbReference>
<dbReference type="Gene3D" id="3.30.40.10">
    <property type="entry name" value="Zinc/RING finger domain, C3HC4 (zinc finger)"/>
    <property type="match status" value="1"/>
</dbReference>
<dbReference type="InterPro" id="IPR027417">
    <property type="entry name" value="P-loop_NTPase"/>
</dbReference>
<dbReference type="GO" id="GO:0016887">
    <property type="term" value="F:ATP hydrolysis activity"/>
    <property type="evidence" value="ECO:0007669"/>
    <property type="project" value="TreeGrafter"/>
</dbReference>
<keyword evidence="3" id="KW-0479">Metal-binding</keyword>
<dbReference type="InterPro" id="IPR019787">
    <property type="entry name" value="Znf_PHD-finger"/>
</dbReference>
<evidence type="ECO:0000256" key="3">
    <source>
        <dbReference type="ARBA" id="ARBA00022723"/>
    </source>
</evidence>
<feature type="domain" description="RING-type" evidence="15">
    <location>
        <begin position="282"/>
        <end position="327"/>
    </location>
</feature>
<feature type="domain" description="Helicase C-terminal" evidence="17">
    <location>
        <begin position="842"/>
        <end position="999"/>
    </location>
</feature>
<dbReference type="GO" id="GO:0008270">
    <property type="term" value="F:zinc ion binding"/>
    <property type="evidence" value="ECO:0007669"/>
    <property type="project" value="UniProtKB-KW"/>
</dbReference>
<keyword evidence="6 11" id="KW-0863">Zinc-finger</keyword>
<keyword evidence="7" id="KW-0378">Hydrolase</keyword>
<evidence type="ECO:0000256" key="1">
    <source>
        <dbReference type="ARBA" id="ARBA00004123"/>
    </source>
</evidence>
<evidence type="ECO:0000259" key="14">
    <source>
        <dbReference type="PROSITE" id="PS50016"/>
    </source>
</evidence>
<dbReference type="GO" id="GO:0005524">
    <property type="term" value="F:ATP binding"/>
    <property type="evidence" value="ECO:0007669"/>
    <property type="project" value="UniProtKB-KW"/>
</dbReference>
<feature type="region of interest" description="Disordered" evidence="12">
    <location>
        <begin position="1060"/>
        <end position="1137"/>
    </location>
</feature>
<dbReference type="Pfam" id="PF00385">
    <property type="entry name" value="Chromo"/>
    <property type="match status" value="1"/>
</dbReference>
<dbReference type="SMART" id="SM00490">
    <property type="entry name" value="HELICc"/>
    <property type="match status" value="1"/>
</dbReference>
<dbReference type="CDD" id="cd18793">
    <property type="entry name" value="SF2_C_SNF"/>
    <property type="match status" value="1"/>
</dbReference>
<sequence length="1137" mass="129179">MASSSSPSRPLSGLSVGDSLRIYRDGERRWYPAEITAIRDEHNCEVLYGDGEREWLSLREVKYIVNRVGKGSNRGRRKKVGKEDGDDKADEQIDSIKKQLLDIGNADITTLRRSKRIPMKNISDGNSSMIACRRSKRLQHNKLDVDSPKIMCSNKLDHLSEVICTGNESLSRSNSSGSTSTSSFNESSECLEFECSSDDSSVQNVPQRRRSLRLANKLTCTSKRKRGSESMRNTMAEKKYRYSAEVEYPQENISSDADYLDEKCADDSVEVGISGSISALLCSACQTVAASDFLVRCVGSGCIHAMHTFCLSRTKEIDANWLCPYCKKDSPWTGGLMKNKKLLPKKIQSIVGHRRIKVEDRDNAFQVQFLIKWKTLSHHHDSWVPFEWMHAVDRTRLGSYQRKFLFVDDESAVDCRKPEWFKVDRVVACRKKSDPDNYIDVLTLPCIDENKVELEFLVKWVGLDYDDATWESSSSEELSSAVSELVKRHHGVAEKIDNYPSNINVCRFDMSPNYLRGGHLYDYQLEGLNWILSNFLVRNNVILADEMGLGKTVQVVSFVKCMKHENLSPDPALIIAPKSILFHWEKEFCHWASDLNVIIYQGEKQSRRCIQLHELYSFGKKVLFDALVTNYELVLLDNRILKKIKWSAIVIDEAHKIKNLDCKLASCLTQYKSDFRLLLTGTPLQNTLLELFALLHFLDPEKFSDPKSEAQLFSSIGTDVPDGESLTSDMKISQIHELLRPRMLRRMKSDALPETIPAKKWVEVPCALTDFQRELYVNILEKNHKKLNDGIRCGRKIILNFILMELKKCCNHPYIFPGQESCQSSSEAALLSMIASSGKLLLLEKLLPKLRGKGNRVLIFSQMTKMLDILEDFLSFLGLAYFRIDGQTPISLRQQQMKEFNSPGCNVSLFLISTRAGGLGLDLPTADRVIIYDPDFNPFMDLQAQSRVHRIGQTRPVVVYQLITKGTIEEKILQKSRRKLAIENLVMNPSRKPSVEDLHSVLLHGAKKILSRKHKITSAIHYDDSAIETLMKLDPAPDEKYVPDENGYLGSIYSFNAEMDNEETPPSPKVEDWETIMGPQVDVPKDGELGRGKRKKKAVSYQCEEESDSDEIYSPEDSLSNVSSDEDMEPGPDHSEI</sequence>
<dbReference type="InterPro" id="IPR049730">
    <property type="entry name" value="SNF2/RAD54-like_C"/>
</dbReference>
<dbReference type="PROSITE" id="PS51192">
    <property type="entry name" value="HELICASE_ATP_BIND_1"/>
    <property type="match status" value="1"/>
</dbReference>
<feature type="domain" description="Chromo" evidence="13">
    <location>
        <begin position="345"/>
        <end position="412"/>
    </location>
</feature>
<dbReference type="SMART" id="SM00298">
    <property type="entry name" value="CHROMO"/>
    <property type="match status" value="2"/>
</dbReference>
<dbReference type="InterPro" id="IPR001841">
    <property type="entry name" value="Znf_RING"/>
</dbReference>
<evidence type="ECO:0000259" key="16">
    <source>
        <dbReference type="PROSITE" id="PS51192"/>
    </source>
</evidence>
<dbReference type="AlphaFoldDB" id="A0A1D1XE60"/>
<dbReference type="SUPFAM" id="SSF52540">
    <property type="entry name" value="P-loop containing nucleoside triphosphate hydrolases"/>
    <property type="match status" value="2"/>
</dbReference>
<dbReference type="PROSITE" id="PS50016">
    <property type="entry name" value="ZF_PHD_2"/>
    <property type="match status" value="1"/>
</dbReference>
<feature type="domain" description="Helicase ATP-binding" evidence="16">
    <location>
        <begin position="532"/>
        <end position="701"/>
    </location>
</feature>
<dbReference type="PROSITE" id="PS50013">
    <property type="entry name" value="CHROMO_2"/>
    <property type="match status" value="2"/>
</dbReference>
<dbReference type="InterPro" id="IPR013083">
    <property type="entry name" value="Znf_RING/FYVE/PHD"/>
</dbReference>
<keyword evidence="4" id="KW-0677">Repeat</keyword>
<evidence type="ECO:0000259" key="17">
    <source>
        <dbReference type="PROSITE" id="PS51194"/>
    </source>
</evidence>
<comment type="subcellular location">
    <subcellularLocation>
        <location evidence="1">Nucleus</location>
    </subcellularLocation>
</comment>
<evidence type="ECO:0000256" key="9">
    <source>
        <dbReference type="ARBA" id="ARBA00022840"/>
    </source>
</evidence>
<evidence type="ECO:0000256" key="2">
    <source>
        <dbReference type="ARBA" id="ARBA00008438"/>
    </source>
</evidence>
<evidence type="ECO:0000259" key="15">
    <source>
        <dbReference type="PROSITE" id="PS50089"/>
    </source>
</evidence>
<feature type="region of interest" description="Disordered" evidence="12">
    <location>
        <begin position="72"/>
        <end position="91"/>
    </location>
</feature>
<feature type="compositionally biased region" description="Basic and acidic residues" evidence="12">
    <location>
        <begin position="81"/>
        <end position="91"/>
    </location>
</feature>
<dbReference type="GO" id="GO:0042393">
    <property type="term" value="F:histone binding"/>
    <property type="evidence" value="ECO:0007669"/>
    <property type="project" value="TreeGrafter"/>
</dbReference>
<evidence type="ECO:0000256" key="4">
    <source>
        <dbReference type="ARBA" id="ARBA00022737"/>
    </source>
</evidence>
<dbReference type="SMART" id="SM00249">
    <property type="entry name" value="PHD"/>
    <property type="match status" value="1"/>
</dbReference>
<dbReference type="InterPro" id="IPR000953">
    <property type="entry name" value="Chromo/chromo_shadow_dom"/>
</dbReference>
<reference evidence="18" key="1">
    <citation type="submission" date="2015-07" db="EMBL/GenBank/DDBJ databases">
        <title>Transcriptome Assembly of Anthurium amnicola.</title>
        <authorList>
            <person name="Suzuki J."/>
        </authorList>
    </citation>
    <scope>NUCLEOTIDE SEQUENCE</scope>
</reference>
<gene>
    <name evidence="18" type="primary">PKL_0</name>
    <name evidence="18" type="ORF">g.112050</name>
</gene>
<dbReference type="GO" id="GO:0000785">
    <property type="term" value="C:chromatin"/>
    <property type="evidence" value="ECO:0007669"/>
    <property type="project" value="TreeGrafter"/>
</dbReference>
<dbReference type="Pfam" id="PF00176">
    <property type="entry name" value="SNF2-rel_dom"/>
    <property type="match status" value="1"/>
</dbReference>
<evidence type="ECO:0000256" key="6">
    <source>
        <dbReference type="ARBA" id="ARBA00022771"/>
    </source>
</evidence>
<keyword evidence="9" id="KW-0067">ATP-binding</keyword>
<dbReference type="InterPro" id="IPR038718">
    <property type="entry name" value="SNF2-like_sf"/>
</dbReference>
<dbReference type="GO" id="GO:0140658">
    <property type="term" value="F:ATP-dependent chromatin remodeler activity"/>
    <property type="evidence" value="ECO:0007669"/>
    <property type="project" value="TreeGrafter"/>
</dbReference>
<protein>
    <submittedName>
        <fullName evidence="18">CHD3-type chromatin-remodeling factor PICKLE</fullName>
    </submittedName>
</protein>
<dbReference type="SMART" id="SM00487">
    <property type="entry name" value="DEXDc"/>
    <property type="match status" value="1"/>
</dbReference>
<dbReference type="SUPFAM" id="SSF54160">
    <property type="entry name" value="Chromo domain-like"/>
    <property type="match status" value="2"/>
</dbReference>
<dbReference type="Gene3D" id="2.40.50.40">
    <property type="match status" value="2"/>
</dbReference>
<comment type="similarity">
    <text evidence="2">Belongs to the SNF2/RAD54 helicase family. RAD16 subfamily.</text>
</comment>
<dbReference type="InterPro" id="IPR001650">
    <property type="entry name" value="Helicase_C-like"/>
</dbReference>
<dbReference type="Pfam" id="PF00271">
    <property type="entry name" value="Helicase_C"/>
    <property type="match status" value="1"/>
</dbReference>
<feature type="compositionally biased region" description="Acidic residues" evidence="12">
    <location>
        <begin position="1103"/>
        <end position="1114"/>
    </location>
</feature>
<keyword evidence="8" id="KW-0862">Zinc</keyword>
<dbReference type="Gene3D" id="2.30.30.140">
    <property type="match status" value="1"/>
</dbReference>
<evidence type="ECO:0000256" key="7">
    <source>
        <dbReference type="ARBA" id="ARBA00022801"/>
    </source>
</evidence>
<dbReference type="InterPro" id="IPR000330">
    <property type="entry name" value="SNF2_N"/>
</dbReference>
<dbReference type="InterPro" id="IPR001965">
    <property type="entry name" value="Znf_PHD"/>
</dbReference>
<proteinExistence type="inferred from homology"/>
<dbReference type="GO" id="GO:0003682">
    <property type="term" value="F:chromatin binding"/>
    <property type="evidence" value="ECO:0007669"/>
    <property type="project" value="TreeGrafter"/>
</dbReference>
<evidence type="ECO:0000256" key="12">
    <source>
        <dbReference type="SAM" id="MobiDB-lite"/>
    </source>
</evidence>